<dbReference type="GeneID" id="80090838"/>
<dbReference type="EMBL" id="MT889364">
    <property type="protein sequence ID" value="QOP64233.1"/>
    <property type="molecule type" value="Genomic_DNA"/>
</dbReference>
<proteinExistence type="predicted"/>
<dbReference type="KEGG" id="vg:80090838"/>
<reference evidence="2 3" key="1">
    <citation type="submission" date="2020-08" db="EMBL/GenBank/DDBJ databases">
        <authorList>
            <person name="Ulker M."/>
            <person name="Siddiqui F.A."/>
            <person name="Anastasi R.E."/>
            <person name="Conroy D.J."/>
            <person name="Edwards E.G."/>
            <person name="Gerton T.J."/>
            <person name="Laizure I.E."/>
            <person name="Reynolds J.D."/>
            <person name="Ouellette S.K."/>
            <person name="Duggan K.O."/>
            <person name="Johnson K.C."/>
            <person name="MacLea K.S."/>
            <person name="Gurney S.M.R."/>
            <person name="Garlena R.A."/>
            <person name="Russell D.A."/>
            <person name="Pope W.H."/>
            <person name="Jacobs-Sera D."/>
            <person name="Hatfull G.F."/>
        </authorList>
    </citation>
    <scope>NUCLEOTIDE SEQUENCE [LARGE SCALE GENOMIC DNA]</scope>
</reference>
<organism evidence="2 3">
    <name type="scientific">Arthrobacter phage Yavru</name>
    <dbReference type="NCBI Taxonomy" id="2776857"/>
    <lineage>
        <taxon>Viruses</taxon>
        <taxon>Duplodnaviria</taxon>
        <taxon>Heunggongvirae</taxon>
        <taxon>Uroviricota</taxon>
        <taxon>Caudoviricetes</taxon>
        <taxon>Whytuvirus</taxon>
        <taxon>Whytuvirus yavru</taxon>
    </lineage>
</organism>
<gene>
    <name evidence="2" type="primary">22</name>
    <name evidence="2" type="ORF">SEA_YAVRU_22</name>
</gene>
<evidence type="ECO:0000313" key="2">
    <source>
        <dbReference type="EMBL" id="QOP64233.1"/>
    </source>
</evidence>
<feature type="region of interest" description="Disordered" evidence="1">
    <location>
        <begin position="1"/>
        <end position="25"/>
    </location>
</feature>
<accession>A0A7M1CKJ4</accession>
<sequence length="43" mass="4423">MKGGTPDNPPVCSCCPPRTDDPAADPEGRQLVAAILDRKAGDS</sequence>
<dbReference type="Proteomes" id="UP000593988">
    <property type="component" value="Segment"/>
</dbReference>
<evidence type="ECO:0000313" key="3">
    <source>
        <dbReference type="Proteomes" id="UP000593988"/>
    </source>
</evidence>
<keyword evidence="3" id="KW-1185">Reference proteome</keyword>
<evidence type="ECO:0000256" key="1">
    <source>
        <dbReference type="SAM" id="MobiDB-lite"/>
    </source>
</evidence>
<dbReference type="RefSeq" id="YP_010761588.1">
    <property type="nucleotide sequence ID" value="NC_073600.1"/>
</dbReference>
<name>A0A7M1CKJ4_9CAUD</name>
<protein>
    <submittedName>
        <fullName evidence="2">Uncharacterized protein</fullName>
    </submittedName>
</protein>